<dbReference type="PANTHER" id="PTHR43877">
    <property type="entry name" value="AMINOALKYLPHOSPHONATE N-ACETYLTRANSFERASE-RELATED-RELATED"/>
    <property type="match status" value="1"/>
</dbReference>
<proteinExistence type="predicted"/>
<accession>A0A1E2V7C5</accession>
<dbReference type="PANTHER" id="PTHR43877:SF2">
    <property type="entry name" value="AMINOALKYLPHOSPHONATE N-ACETYLTRANSFERASE-RELATED"/>
    <property type="match status" value="1"/>
</dbReference>
<protein>
    <recommendedName>
        <fullName evidence="3">N-acetyltransferase domain-containing protein</fullName>
    </recommendedName>
</protein>
<keyword evidence="1" id="KW-0808">Transferase</keyword>
<evidence type="ECO:0000256" key="2">
    <source>
        <dbReference type="ARBA" id="ARBA00023315"/>
    </source>
</evidence>
<keyword evidence="2" id="KW-0012">Acyltransferase</keyword>
<dbReference type="GO" id="GO:0016747">
    <property type="term" value="F:acyltransferase activity, transferring groups other than amino-acyl groups"/>
    <property type="evidence" value="ECO:0007669"/>
    <property type="project" value="InterPro"/>
</dbReference>
<evidence type="ECO:0000313" key="5">
    <source>
        <dbReference type="Proteomes" id="UP000094291"/>
    </source>
</evidence>
<evidence type="ECO:0000313" key="4">
    <source>
        <dbReference type="EMBL" id="ODC02918.1"/>
    </source>
</evidence>
<dbReference type="SUPFAM" id="SSF55729">
    <property type="entry name" value="Acyl-CoA N-acyltransferases (Nat)"/>
    <property type="match status" value="1"/>
</dbReference>
<sequence>MRQALVLSKASLSLRSPQPFDYEAIASWVVDQQACIRWAGPAVPFPLVPATLPEILQVEGGASYCLAEGNQPCVGFGQCWTEVEGAVHIGRIMIAPEVRGQGVGRLLCEKLIHQVVESTGALRVTLRVYRDNARARALYSSLGFAVVESKSTDELLFMSACL</sequence>
<dbReference type="Proteomes" id="UP000094291">
    <property type="component" value="Unassembled WGS sequence"/>
</dbReference>
<comment type="caution">
    <text evidence="4">The sequence shown here is derived from an EMBL/GenBank/DDBJ whole genome shotgun (WGS) entry which is preliminary data.</text>
</comment>
<dbReference type="Gene3D" id="3.40.630.30">
    <property type="match status" value="1"/>
</dbReference>
<dbReference type="Pfam" id="PF00583">
    <property type="entry name" value="Acetyltransf_1"/>
    <property type="match status" value="1"/>
</dbReference>
<dbReference type="EMBL" id="MDTQ01000001">
    <property type="protein sequence ID" value="ODC02918.1"/>
    <property type="molecule type" value="Genomic_DNA"/>
</dbReference>
<dbReference type="STRING" id="197479.BFW38_04465"/>
<reference evidence="4 5" key="1">
    <citation type="submission" date="2016-08" db="EMBL/GenBank/DDBJ databases">
        <authorList>
            <person name="Seilhamer J.J."/>
        </authorList>
    </citation>
    <scope>NUCLEOTIDE SEQUENCE [LARGE SCALE GENOMIC DNA]</scope>
    <source>
        <strain evidence="4 5">PH27A</strain>
    </source>
</reference>
<dbReference type="AlphaFoldDB" id="A0A1E2V7C5"/>
<evidence type="ECO:0000259" key="3">
    <source>
        <dbReference type="PROSITE" id="PS51186"/>
    </source>
</evidence>
<dbReference type="RefSeq" id="WP_068997313.1">
    <property type="nucleotide sequence ID" value="NZ_MDTQ01000001.1"/>
</dbReference>
<gene>
    <name evidence="4" type="ORF">BFW38_04465</name>
</gene>
<dbReference type="InterPro" id="IPR000182">
    <property type="entry name" value="GNAT_dom"/>
</dbReference>
<dbReference type="InterPro" id="IPR050832">
    <property type="entry name" value="Bact_Acetyltransf"/>
</dbReference>
<name>A0A1E2V7C5_9GAMM</name>
<keyword evidence="5" id="KW-1185">Reference proteome</keyword>
<organism evidence="4 5">
    <name type="scientific">Terasakiispira papahanaumokuakeensis</name>
    <dbReference type="NCBI Taxonomy" id="197479"/>
    <lineage>
        <taxon>Bacteria</taxon>
        <taxon>Pseudomonadati</taxon>
        <taxon>Pseudomonadota</taxon>
        <taxon>Gammaproteobacteria</taxon>
        <taxon>Oceanospirillales</taxon>
        <taxon>Terasakiispira</taxon>
    </lineage>
</organism>
<feature type="domain" description="N-acetyltransferase" evidence="3">
    <location>
        <begin position="12"/>
        <end position="162"/>
    </location>
</feature>
<dbReference type="PROSITE" id="PS51186">
    <property type="entry name" value="GNAT"/>
    <property type="match status" value="1"/>
</dbReference>
<dbReference type="CDD" id="cd04301">
    <property type="entry name" value="NAT_SF"/>
    <property type="match status" value="1"/>
</dbReference>
<dbReference type="InterPro" id="IPR016181">
    <property type="entry name" value="Acyl_CoA_acyltransferase"/>
</dbReference>
<dbReference type="OrthoDB" id="326501at2"/>
<evidence type="ECO:0000256" key="1">
    <source>
        <dbReference type="ARBA" id="ARBA00022679"/>
    </source>
</evidence>